<name>A0A0R3LW81_9BRAD</name>
<keyword evidence="2" id="KW-1185">Reference proteome</keyword>
<accession>A0A0R3LW81</accession>
<reference evidence="1 2" key="1">
    <citation type="submission" date="2014-03" db="EMBL/GenBank/DDBJ databases">
        <title>Bradyrhizobium valentinum sp. nov., isolated from effective nodules of Lupinus mariae-josephae, a lupine endemic of basic-lime soils in Eastern Spain.</title>
        <authorList>
            <person name="Duran D."/>
            <person name="Rey L."/>
            <person name="Navarro A."/>
            <person name="Busquets A."/>
            <person name="Imperial J."/>
            <person name="Ruiz-Argueso T."/>
        </authorList>
    </citation>
    <scope>NUCLEOTIDE SEQUENCE [LARGE SCALE GENOMIC DNA]</scope>
    <source>
        <strain evidence="1 2">PAC68</strain>
    </source>
</reference>
<gene>
    <name evidence="1" type="ORF">CQ12_31635</name>
</gene>
<protein>
    <submittedName>
        <fullName evidence="1">Uncharacterized protein</fullName>
    </submittedName>
</protein>
<dbReference type="RefSeq" id="WP_057834439.1">
    <property type="nucleotide sequence ID" value="NZ_LLXZ01000038.1"/>
</dbReference>
<sequence length="104" mass="11128">MAISISTIVAGAHLVVAVADQMPTFHIARSCKLDTAATASDSVQQSLNNCVDDENRARQQLGGQWSKFSAASKAQCIPLEGIGGDPSYVSLLTCLQMDKWEKDD</sequence>
<dbReference type="OrthoDB" id="7960860at2"/>
<evidence type="ECO:0000313" key="2">
    <source>
        <dbReference type="Proteomes" id="UP000050863"/>
    </source>
</evidence>
<comment type="caution">
    <text evidence="1">The sequence shown here is derived from an EMBL/GenBank/DDBJ whole genome shotgun (WGS) entry which is preliminary data.</text>
</comment>
<evidence type="ECO:0000313" key="1">
    <source>
        <dbReference type="EMBL" id="KRR12202.1"/>
    </source>
</evidence>
<organism evidence="1 2">
    <name type="scientific">Bradyrhizobium jicamae</name>
    <dbReference type="NCBI Taxonomy" id="280332"/>
    <lineage>
        <taxon>Bacteria</taxon>
        <taxon>Pseudomonadati</taxon>
        <taxon>Pseudomonadota</taxon>
        <taxon>Alphaproteobacteria</taxon>
        <taxon>Hyphomicrobiales</taxon>
        <taxon>Nitrobacteraceae</taxon>
        <taxon>Bradyrhizobium</taxon>
    </lineage>
</organism>
<dbReference type="Proteomes" id="UP000050863">
    <property type="component" value="Unassembled WGS sequence"/>
</dbReference>
<dbReference type="AlphaFoldDB" id="A0A0R3LW81"/>
<dbReference type="EMBL" id="LLXZ01000038">
    <property type="protein sequence ID" value="KRR12202.1"/>
    <property type="molecule type" value="Genomic_DNA"/>
</dbReference>
<proteinExistence type="predicted"/>